<sequence length="58" mass="6394">MSNHGFFSSMTSTEYAGILAIPTLTESVIQWYCPTMILSAISVFLRVANTWPSLHSQG</sequence>
<accession>A0ABV3N2Z4</accession>
<reference evidence="1 2" key="1">
    <citation type="submission" date="2024-07" db="EMBL/GenBank/DDBJ databases">
        <authorList>
            <person name="Dulla G.F.J."/>
            <person name="Delorm J.G."/>
        </authorList>
    </citation>
    <scope>NUCLEOTIDE SEQUENCE [LARGE SCALE GENOMIC DNA]</scope>
    <source>
        <strain evidence="1 2">JGD 233</strain>
    </source>
</reference>
<name>A0ABV3N2Z4_9GAMM</name>
<organism evidence="1 2">
    <name type="scientific">Erwinia papayae</name>
    <dbReference type="NCBI Taxonomy" id="206499"/>
    <lineage>
        <taxon>Bacteria</taxon>
        <taxon>Pseudomonadati</taxon>
        <taxon>Pseudomonadota</taxon>
        <taxon>Gammaproteobacteria</taxon>
        <taxon>Enterobacterales</taxon>
        <taxon>Erwiniaceae</taxon>
        <taxon>Erwinia</taxon>
    </lineage>
</organism>
<gene>
    <name evidence="1" type="ORF">ABW286_13515</name>
</gene>
<evidence type="ECO:0000313" key="1">
    <source>
        <dbReference type="EMBL" id="MEW5290188.1"/>
    </source>
</evidence>
<dbReference type="RefSeq" id="WP_367167784.1">
    <property type="nucleotide sequence ID" value="NZ_JBFKZN010000006.1"/>
</dbReference>
<dbReference type="EMBL" id="JBFKZN010000006">
    <property type="protein sequence ID" value="MEW5290188.1"/>
    <property type="molecule type" value="Genomic_DNA"/>
</dbReference>
<keyword evidence="2" id="KW-1185">Reference proteome</keyword>
<protein>
    <submittedName>
        <fullName evidence="1">Uncharacterized protein</fullName>
    </submittedName>
</protein>
<evidence type="ECO:0000313" key="2">
    <source>
        <dbReference type="Proteomes" id="UP001554567"/>
    </source>
</evidence>
<proteinExistence type="predicted"/>
<dbReference type="Proteomes" id="UP001554567">
    <property type="component" value="Unassembled WGS sequence"/>
</dbReference>
<comment type="caution">
    <text evidence="1">The sequence shown here is derived from an EMBL/GenBank/DDBJ whole genome shotgun (WGS) entry which is preliminary data.</text>
</comment>